<dbReference type="PANTHER" id="PTHR45649">
    <property type="entry name" value="AMINO-ACID PERMEASE BAT1"/>
    <property type="match status" value="1"/>
</dbReference>
<dbReference type="Pfam" id="PF13520">
    <property type="entry name" value="AA_permease_2"/>
    <property type="match status" value="1"/>
</dbReference>
<dbReference type="HOGENOM" id="CLU_387344_0_0_1"/>
<dbReference type="PANTHER" id="PTHR45649:SF13">
    <property type="entry name" value="THIAMINE TRANSPORTER THI9"/>
    <property type="match status" value="1"/>
</dbReference>
<evidence type="ECO:0000256" key="2">
    <source>
        <dbReference type="ARBA" id="ARBA00022448"/>
    </source>
</evidence>
<keyword evidence="3 7" id="KW-0812">Transmembrane</keyword>
<feature type="region of interest" description="Disordered" evidence="6">
    <location>
        <begin position="1"/>
        <end position="37"/>
    </location>
</feature>
<protein>
    <submittedName>
        <fullName evidence="8">Amino acid or gaba permease</fullName>
    </submittedName>
</protein>
<dbReference type="PROSITE" id="PS00218">
    <property type="entry name" value="AMINO_ACID_PERMEASE_1"/>
    <property type="match status" value="1"/>
</dbReference>
<name>S3EFP4_GLAL2</name>
<evidence type="ECO:0000313" key="9">
    <source>
        <dbReference type="Proteomes" id="UP000016922"/>
    </source>
</evidence>
<comment type="subcellular location">
    <subcellularLocation>
        <location evidence="1">Membrane</location>
        <topology evidence="1">Multi-pass membrane protein</topology>
    </subcellularLocation>
</comment>
<feature type="compositionally biased region" description="Basic and acidic residues" evidence="6">
    <location>
        <begin position="572"/>
        <end position="581"/>
    </location>
</feature>
<sequence length="713" mass="79904">MSADHPAMATEDVNELPRAEDGVNSATATENANELPRTEENSRYNWRSIKNRLEMLPPPGYQEPSDDKLLKIWGVKKVFKRDLTVFESWALTFTTINFVSGLASLFGWAVVIAGPKAAFIVWLVVGCLAVIVSLSMAEIASSLPVAGGIYFWSTQLGGNHGRFLSWLTGWWNWTGWILVVPASQISATRFLISAFEVLLSPKGIEPWFGEKESLRRGGVTTGLTMALLTLAFLINISHRKLIRLYFCLATLIFIFLSGNCKVNTEAFHETHNGINTNTKNHLSGGYAGVVSSLYPFWVFFGFDASVHISEETKNASKNVARGMWCATLLAYFLSIPILCVLFASVSNLESIYTEQYTNDWAEYLIQIVGKKTTGCVVLVFLWISGTFTATSSFMSAQRVTYSLARDGFLPFRSFLMHINKTKNIPIHAAILVYGSSILLSLFAMLPKIPLQVLGASSAMALNISYLFPILLRQFNQKDFTPGAFRLGLLSPYFAAASCLYIVFLVLVLFFPQQWPVEASNSNYGSWLLVPAITTLSVGSWCWLPCVKEEGGWRFNHGAVKWFEGPRQMKIGQEEENGRREEPETEDPNKQLSVVGRRNLSRENQGNFQPPTVPNTLPPQQAERPQVPPLSSLTPPQFDPQTFLALPPEQRSLILMNATAQSRRRNRSMRTQLLGLASELAEEQCRDSEMARKLEMELFIEFIELRFLFGRSDQ</sequence>
<evidence type="ECO:0000256" key="5">
    <source>
        <dbReference type="ARBA" id="ARBA00023136"/>
    </source>
</evidence>
<feature type="transmembrane region" description="Helical" evidence="7">
    <location>
        <begin position="424"/>
        <end position="445"/>
    </location>
</feature>
<gene>
    <name evidence="8" type="ORF">GLAREA_09171</name>
</gene>
<feature type="transmembrane region" description="Helical" evidence="7">
    <location>
        <begin position="244"/>
        <end position="264"/>
    </location>
</feature>
<reference evidence="8 9" key="1">
    <citation type="journal article" date="2013" name="BMC Genomics">
        <title>Genomics-driven discovery of the pneumocandin biosynthetic gene cluster in the fungus Glarea lozoyensis.</title>
        <authorList>
            <person name="Chen L."/>
            <person name="Yue Q."/>
            <person name="Zhang X."/>
            <person name="Xiang M."/>
            <person name="Wang C."/>
            <person name="Li S."/>
            <person name="Che Y."/>
            <person name="Ortiz-Lopez F.J."/>
            <person name="Bills G.F."/>
            <person name="Liu X."/>
            <person name="An Z."/>
        </authorList>
    </citation>
    <scope>NUCLEOTIDE SEQUENCE [LARGE SCALE GENOMIC DNA]</scope>
    <source>
        <strain evidence="9">ATCC 20868 / MF5171</strain>
    </source>
</reference>
<dbReference type="GO" id="GO:0016020">
    <property type="term" value="C:membrane"/>
    <property type="evidence" value="ECO:0007669"/>
    <property type="project" value="UniProtKB-SubCell"/>
</dbReference>
<dbReference type="Gene3D" id="1.20.1740.10">
    <property type="entry name" value="Amino acid/polyamine transporter I"/>
    <property type="match status" value="1"/>
</dbReference>
<dbReference type="GeneID" id="19468219"/>
<dbReference type="KEGG" id="glz:GLAREA_09171"/>
<keyword evidence="9" id="KW-1185">Reference proteome</keyword>
<feature type="transmembrane region" description="Helical" evidence="7">
    <location>
        <begin position="523"/>
        <end position="543"/>
    </location>
</feature>
<dbReference type="eggNOG" id="KOG1289">
    <property type="taxonomic scope" value="Eukaryota"/>
</dbReference>
<dbReference type="AlphaFoldDB" id="S3EFP4"/>
<feature type="transmembrane region" description="Helical" evidence="7">
    <location>
        <begin position="89"/>
        <end position="113"/>
    </location>
</feature>
<dbReference type="GO" id="GO:0022857">
    <property type="term" value="F:transmembrane transporter activity"/>
    <property type="evidence" value="ECO:0007669"/>
    <property type="project" value="InterPro"/>
</dbReference>
<proteinExistence type="predicted"/>
<feature type="transmembrane region" description="Helical" evidence="7">
    <location>
        <begin position="284"/>
        <end position="302"/>
    </location>
</feature>
<dbReference type="InterPro" id="IPR004840">
    <property type="entry name" value="Amino_acid_permease_CS"/>
</dbReference>
<feature type="transmembrane region" description="Helical" evidence="7">
    <location>
        <begin position="451"/>
        <end position="471"/>
    </location>
</feature>
<evidence type="ECO:0000256" key="6">
    <source>
        <dbReference type="SAM" id="MobiDB-lite"/>
    </source>
</evidence>
<evidence type="ECO:0000256" key="4">
    <source>
        <dbReference type="ARBA" id="ARBA00022989"/>
    </source>
</evidence>
<evidence type="ECO:0000313" key="8">
    <source>
        <dbReference type="EMBL" id="EPE37008.1"/>
    </source>
</evidence>
<dbReference type="GO" id="GO:0006865">
    <property type="term" value="P:amino acid transport"/>
    <property type="evidence" value="ECO:0007669"/>
    <property type="project" value="InterPro"/>
</dbReference>
<dbReference type="InterPro" id="IPR002293">
    <property type="entry name" value="AA/rel_permease1"/>
</dbReference>
<dbReference type="OMA" id="WNWAGWI"/>
<evidence type="ECO:0000256" key="7">
    <source>
        <dbReference type="SAM" id="Phobius"/>
    </source>
</evidence>
<keyword evidence="2" id="KW-0813">Transport</keyword>
<feature type="transmembrane region" description="Helical" evidence="7">
    <location>
        <begin position="219"/>
        <end position="237"/>
    </location>
</feature>
<evidence type="ECO:0000256" key="3">
    <source>
        <dbReference type="ARBA" id="ARBA00022692"/>
    </source>
</evidence>
<keyword evidence="5 7" id="KW-0472">Membrane</keyword>
<feature type="region of interest" description="Disordered" evidence="6">
    <location>
        <begin position="572"/>
        <end position="640"/>
    </location>
</feature>
<organism evidence="8 9">
    <name type="scientific">Glarea lozoyensis (strain ATCC 20868 / MF5171)</name>
    <dbReference type="NCBI Taxonomy" id="1116229"/>
    <lineage>
        <taxon>Eukaryota</taxon>
        <taxon>Fungi</taxon>
        <taxon>Dikarya</taxon>
        <taxon>Ascomycota</taxon>
        <taxon>Pezizomycotina</taxon>
        <taxon>Leotiomycetes</taxon>
        <taxon>Helotiales</taxon>
        <taxon>Helotiaceae</taxon>
        <taxon>Glarea</taxon>
    </lineage>
</organism>
<dbReference type="RefSeq" id="XP_008076323.1">
    <property type="nucleotide sequence ID" value="XM_008078132.1"/>
</dbReference>
<feature type="transmembrane region" description="Helical" evidence="7">
    <location>
        <begin position="173"/>
        <end position="199"/>
    </location>
</feature>
<dbReference type="EMBL" id="KE145352">
    <property type="protein sequence ID" value="EPE37008.1"/>
    <property type="molecule type" value="Genomic_DNA"/>
</dbReference>
<keyword evidence="4 7" id="KW-1133">Transmembrane helix</keyword>
<feature type="transmembrane region" description="Helical" evidence="7">
    <location>
        <begin position="119"/>
        <end position="152"/>
    </location>
</feature>
<evidence type="ECO:0000256" key="1">
    <source>
        <dbReference type="ARBA" id="ARBA00004141"/>
    </source>
</evidence>
<dbReference type="Proteomes" id="UP000016922">
    <property type="component" value="Unassembled WGS sequence"/>
</dbReference>
<feature type="transmembrane region" description="Helical" evidence="7">
    <location>
        <begin position="323"/>
        <end position="343"/>
    </location>
</feature>
<accession>S3EFP4</accession>
<feature type="transmembrane region" description="Helical" evidence="7">
    <location>
        <begin position="492"/>
        <end position="511"/>
    </location>
</feature>
<dbReference type="OrthoDB" id="10054429at2759"/>